<dbReference type="InterPro" id="IPR038656">
    <property type="entry name" value="Peptidase_G1_sf"/>
</dbReference>
<dbReference type="STRING" id="1448321.A0A317WY22"/>
<dbReference type="EMBL" id="MSFL01000002">
    <property type="protein sequence ID" value="PWY91249.1"/>
    <property type="molecule type" value="Genomic_DNA"/>
</dbReference>
<keyword evidence="4" id="KW-0430">Lectin</keyword>
<evidence type="ECO:0000256" key="1">
    <source>
        <dbReference type="PIRSR" id="PIRSR600250-50"/>
    </source>
</evidence>
<protein>
    <submittedName>
        <fullName evidence="4">Concanavalin A-like lectin/glucanase</fullName>
    </submittedName>
</protein>
<feature type="region of interest" description="Disordered" evidence="2">
    <location>
        <begin position="20"/>
        <end position="100"/>
    </location>
</feature>
<evidence type="ECO:0000256" key="2">
    <source>
        <dbReference type="SAM" id="MobiDB-lite"/>
    </source>
</evidence>
<dbReference type="GO" id="GO:0030246">
    <property type="term" value="F:carbohydrate binding"/>
    <property type="evidence" value="ECO:0007669"/>
    <property type="project" value="UniProtKB-KW"/>
</dbReference>
<comment type="caution">
    <text evidence="4">The sequence shown here is derived from an EMBL/GenBank/DDBJ whole genome shotgun (WGS) entry which is preliminary data.</text>
</comment>
<dbReference type="Pfam" id="PF01828">
    <property type="entry name" value="Peptidase_A4"/>
    <property type="match status" value="1"/>
</dbReference>
<reference evidence="4 5" key="1">
    <citation type="submission" date="2016-12" db="EMBL/GenBank/DDBJ databases">
        <title>The genomes of Aspergillus section Nigri reveals drivers in fungal speciation.</title>
        <authorList>
            <consortium name="DOE Joint Genome Institute"/>
            <person name="Vesth T.C."/>
            <person name="Nybo J."/>
            <person name="Theobald S."/>
            <person name="Brandl J."/>
            <person name="Frisvad J.C."/>
            <person name="Nielsen K.F."/>
            <person name="Lyhne E.K."/>
            <person name="Kogle M.E."/>
            <person name="Kuo A."/>
            <person name="Riley R."/>
            <person name="Clum A."/>
            <person name="Nolan M."/>
            <person name="Lipzen A."/>
            <person name="Salamov A."/>
            <person name="Henrissat B."/>
            <person name="Wiebenga A."/>
            <person name="De Vries R.P."/>
            <person name="Grigoriev I.V."/>
            <person name="Mortensen U.H."/>
            <person name="Andersen M.R."/>
            <person name="Baker S.E."/>
        </authorList>
    </citation>
    <scope>NUCLEOTIDE SEQUENCE [LARGE SCALE GENOMIC DNA]</scope>
    <source>
        <strain evidence="4 5">CBS 117.55</strain>
    </source>
</reference>
<dbReference type="SUPFAM" id="SSF49899">
    <property type="entry name" value="Concanavalin A-like lectins/glucanases"/>
    <property type="match status" value="1"/>
</dbReference>
<dbReference type="RefSeq" id="XP_025403692.1">
    <property type="nucleotide sequence ID" value="XM_025542357.1"/>
</dbReference>
<accession>A0A317WY22</accession>
<dbReference type="PANTHER" id="PTHR37536:SF1">
    <property type="entry name" value="ASPERGILLOPEPSIN, PUTAITVE (AFU_ORTHOLOGUE AFUA_7G01200)"/>
    <property type="match status" value="1"/>
</dbReference>
<organism evidence="4 5">
    <name type="scientific">Aspergillus heteromorphus CBS 117.55</name>
    <dbReference type="NCBI Taxonomy" id="1448321"/>
    <lineage>
        <taxon>Eukaryota</taxon>
        <taxon>Fungi</taxon>
        <taxon>Dikarya</taxon>
        <taxon>Ascomycota</taxon>
        <taxon>Pezizomycotina</taxon>
        <taxon>Eurotiomycetes</taxon>
        <taxon>Eurotiomycetidae</taxon>
        <taxon>Eurotiales</taxon>
        <taxon>Aspergillaceae</taxon>
        <taxon>Aspergillus</taxon>
        <taxon>Aspergillus subgen. Circumdati</taxon>
    </lineage>
</organism>
<dbReference type="InterPro" id="IPR000250">
    <property type="entry name" value="Peptidase_G1"/>
</dbReference>
<dbReference type="OrthoDB" id="2862635at2759"/>
<gene>
    <name evidence="4" type="ORF">BO70DRAFT_358695</name>
</gene>
<feature type="compositionally biased region" description="Low complexity" evidence="2">
    <location>
        <begin position="66"/>
        <end position="93"/>
    </location>
</feature>
<dbReference type="AlphaFoldDB" id="A0A317WY22"/>
<feature type="chain" id="PRO_5016449045" evidence="3">
    <location>
        <begin position="20"/>
        <end position="315"/>
    </location>
</feature>
<dbReference type="PRINTS" id="PR00977">
    <property type="entry name" value="SCYTLDPTASE"/>
</dbReference>
<dbReference type="Proteomes" id="UP000247233">
    <property type="component" value="Unassembled WGS sequence"/>
</dbReference>
<dbReference type="GO" id="GO:0070007">
    <property type="term" value="F:glutamic-type endopeptidase activity"/>
    <property type="evidence" value="ECO:0007669"/>
    <property type="project" value="InterPro"/>
</dbReference>
<dbReference type="VEuPathDB" id="FungiDB:BO70DRAFT_358695"/>
<keyword evidence="5" id="KW-1185">Reference proteome</keyword>
<evidence type="ECO:0000313" key="4">
    <source>
        <dbReference type="EMBL" id="PWY91249.1"/>
    </source>
</evidence>
<evidence type="ECO:0000256" key="3">
    <source>
        <dbReference type="SAM" id="SignalP"/>
    </source>
</evidence>
<dbReference type="Gene3D" id="2.60.120.700">
    <property type="entry name" value="Peptidase G1"/>
    <property type="match status" value="1"/>
</dbReference>
<feature type="signal peptide" evidence="3">
    <location>
        <begin position="1"/>
        <end position="19"/>
    </location>
</feature>
<keyword evidence="3" id="KW-0732">Signal</keyword>
<dbReference type="InterPro" id="IPR013320">
    <property type="entry name" value="ConA-like_dom_sf"/>
</dbReference>
<evidence type="ECO:0000313" key="5">
    <source>
        <dbReference type="Proteomes" id="UP000247233"/>
    </source>
</evidence>
<name>A0A317WY22_9EURO</name>
<dbReference type="GeneID" id="37064594"/>
<dbReference type="GO" id="GO:0006508">
    <property type="term" value="P:proteolysis"/>
    <property type="evidence" value="ECO:0007669"/>
    <property type="project" value="InterPro"/>
</dbReference>
<proteinExistence type="predicted"/>
<dbReference type="CDD" id="cd13426">
    <property type="entry name" value="Peptidase_G1"/>
    <property type="match status" value="1"/>
</dbReference>
<feature type="active site" description="Proton acceptor" evidence="1">
    <location>
        <position position="249"/>
    </location>
</feature>
<sequence>MKFASTVALTALLAAPALAGPHGHSRVDHRDPQQGQFGGAPGGNDLSGFQGQGQGQGQGPAPPAAQPTGQSIGSTSSAAAPAVTSSVSHSSSSDESTDYEVNENWAGAVQETAPASASWTYVQATFTMPTVTPTAASSSSDDQAVSLWVGIDGATGGNSIWQAGVDTYVQDGETTFFAWYEWYPSDSMSFSGIDFSEGDVVVATVEALSSSSGVATLENLTTGQNATATASAPSSDTTLTGTNAEWIVEDLSIDGDGLTFIDFGEAYFSGCVAKAGGNSYGLDGAALYAVEDSTSSTVQAVPDIVSSTELKVTYE</sequence>
<dbReference type="PANTHER" id="PTHR37536">
    <property type="entry name" value="PUTATIVE (AFU_ORTHOLOGUE AFUA_3G02970)-RELATED"/>
    <property type="match status" value="1"/>
</dbReference>